<dbReference type="NCBIfam" id="TIGR00095">
    <property type="entry name" value="16S rRNA (guanine(966)-N(2))-methyltransferase RsmD"/>
    <property type="match status" value="1"/>
</dbReference>
<keyword evidence="1" id="KW-0489">Methyltransferase</keyword>
<accession>A0AA86N0M4</accession>
<keyword evidence="2" id="KW-0808">Transferase</keyword>
<dbReference type="AlphaFoldDB" id="A0AA86N0M4"/>
<dbReference type="Gene3D" id="3.40.50.150">
    <property type="entry name" value="Vaccinia Virus protein VP39"/>
    <property type="match status" value="1"/>
</dbReference>
<protein>
    <submittedName>
        <fullName evidence="3">16S rRNA (Guanine(966)-N(2))-methyltransferase RsmD</fullName>
    </submittedName>
</protein>
<dbReference type="RefSeq" id="WP_289269212.1">
    <property type="nucleotide sequence ID" value="NZ_OX365700.1"/>
</dbReference>
<evidence type="ECO:0000313" key="4">
    <source>
        <dbReference type="Proteomes" id="UP001179121"/>
    </source>
</evidence>
<reference evidence="3" key="1">
    <citation type="submission" date="2022-10" db="EMBL/GenBank/DDBJ databases">
        <authorList>
            <person name="Koch H."/>
        </authorList>
    </citation>
    <scope>NUCLEOTIDE SEQUENCE</scope>
    <source>
        <strain evidence="3">DNF</strain>
    </source>
</reference>
<name>A0AA86N0M4_9BACT</name>
<dbReference type="PIRSF" id="PIRSF004553">
    <property type="entry name" value="CHP00095"/>
    <property type="match status" value="1"/>
</dbReference>
<proteinExistence type="predicted"/>
<dbReference type="GO" id="GO:0008168">
    <property type="term" value="F:methyltransferase activity"/>
    <property type="evidence" value="ECO:0007669"/>
    <property type="project" value="UniProtKB-KW"/>
</dbReference>
<keyword evidence="4" id="KW-1185">Reference proteome</keyword>
<dbReference type="InterPro" id="IPR004398">
    <property type="entry name" value="RNA_MeTrfase_RsmD"/>
</dbReference>
<evidence type="ECO:0000256" key="2">
    <source>
        <dbReference type="ARBA" id="ARBA00022679"/>
    </source>
</evidence>
<dbReference type="PANTHER" id="PTHR43542">
    <property type="entry name" value="METHYLTRANSFERASE"/>
    <property type="match status" value="1"/>
</dbReference>
<sequence length="194" mass="21251">MRVIAGKRKGRRLKTPRGLTIRPTTDRVKEALFSILGSEVEGARVLDLYAGSGALGIEALSRGATHVTFVEADPLSIRLIRENLQACGLTDSVEVHVRRVETFLSRVADTLPPFRLVLADPPYRATEEVTRLAARFPPRLLEPRAIVAVEHDADFVPPPGFGPLARARTYRYGDSAVTLYRQEACSMVASAESA</sequence>
<dbReference type="KEGG" id="nti:DNFV4_02919"/>
<dbReference type="SUPFAM" id="SSF53335">
    <property type="entry name" value="S-adenosyl-L-methionine-dependent methyltransferases"/>
    <property type="match status" value="1"/>
</dbReference>
<dbReference type="EMBL" id="OX365700">
    <property type="protein sequence ID" value="CAI4032489.1"/>
    <property type="molecule type" value="Genomic_DNA"/>
</dbReference>
<organism evidence="3 4">
    <name type="scientific">Nitrospira tepida</name>
    <dbReference type="NCBI Taxonomy" id="2973512"/>
    <lineage>
        <taxon>Bacteria</taxon>
        <taxon>Pseudomonadati</taxon>
        <taxon>Nitrospirota</taxon>
        <taxon>Nitrospiria</taxon>
        <taxon>Nitrospirales</taxon>
        <taxon>Nitrospiraceae</taxon>
        <taxon>Nitrospira</taxon>
    </lineage>
</organism>
<evidence type="ECO:0000256" key="1">
    <source>
        <dbReference type="ARBA" id="ARBA00022603"/>
    </source>
</evidence>
<dbReference type="InterPro" id="IPR029063">
    <property type="entry name" value="SAM-dependent_MTases_sf"/>
</dbReference>
<gene>
    <name evidence="3" type="ORF">DNFV4_02919</name>
</gene>
<dbReference type="Proteomes" id="UP001179121">
    <property type="component" value="Chromosome"/>
</dbReference>
<evidence type="ECO:0000313" key="3">
    <source>
        <dbReference type="EMBL" id="CAI4032489.1"/>
    </source>
</evidence>
<dbReference type="CDD" id="cd02440">
    <property type="entry name" value="AdoMet_MTases"/>
    <property type="match status" value="1"/>
</dbReference>
<dbReference type="Pfam" id="PF03602">
    <property type="entry name" value="Cons_hypoth95"/>
    <property type="match status" value="1"/>
</dbReference>
<dbReference type="GO" id="GO:0031167">
    <property type="term" value="P:rRNA methylation"/>
    <property type="evidence" value="ECO:0007669"/>
    <property type="project" value="InterPro"/>
</dbReference>
<dbReference type="PANTHER" id="PTHR43542:SF1">
    <property type="entry name" value="METHYLTRANSFERASE"/>
    <property type="match status" value="1"/>
</dbReference>